<comment type="caution">
    <text evidence="3">The sequence shown here is derived from an EMBL/GenBank/DDBJ whole genome shotgun (WGS) entry which is preliminary data.</text>
</comment>
<keyword evidence="2" id="KW-0732">Signal</keyword>
<gene>
    <name evidence="3" type="ORF">GGQ61_003518</name>
</gene>
<dbReference type="AlphaFoldDB" id="A0A840A604"/>
<evidence type="ECO:0000256" key="2">
    <source>
        <dbReference type="SAM" id="SignalP"/>
    </source>
</evidence>
<evidence type="ECO:0000313" key="4">
    <source>
        <dbReference type="Proteomes" id="UP000530564"/>
    </source>
</evidence>
<sequence>MRRSTGMIIGLALAAAGAAQAQPAPQNHTPRFAAPGEAPQPYMPQGQAPQDFRPAPQYQPAPQQAPGPQAYGPSGPQGGTPPNYESWGDDQNGGYRYSWGDPNGPDYYEEEFRRHAVGPEVYQPPAYDYSQAYAPPTPCSCGGYGGYEIPTYGYASQNYGWPGQGCCAAGGGGEVSYASSSSSWSSGVGGYLADGVWPGGYWPGGYWNGGYMPDGRFVGMRRWDYDSGWRTLPGRPVVAPR</sequence>
<organism evidence="3 4">
    <name type="scientific">Phenylobacterium haematophilum</name>
    <dbReference type="NCBI Taxonomy" id="98513"/>
    <lineage>
        <taxon>Bacteria</taxon>
        <taxon>Pseudomonadati</taxon>
        <taxon>Pseudomonadota</taxon>
        <taxon>Alphaproteobacteria</taxon>
        <taxon>Caulobacterales</taxon>
        <taxon>Caulobacteraceae</taxon>
        <taxon>Phenylobacterium</taxon>
    </lineage>
</organism>
<keyword evidence="4" id="KW-1185">Reference proteome</keyword>
<dbReference type="EMBL" id="JACIDK010000005">
    <property type="protein sequence ID" value="MBB3892782.1"/>
    <property type="molecule type" value="Genomic_DNA"/>
</dbReference>
<evidence type="ECO:0000256" key="1">
    <source>
        <dbReference type="SAM" id="MobiDB-lite"/>
    </source>
</evidence>
<name>A0A840A604_9CAUL</name>
<feature type="signal peptide" evidence="2">
    <location>
        <begin position="1"/>
        <end position="21"/>
    </location>
</feature>
<reference evidence="3 4" key="1">
    <citation type="submission" date="2020-08" db="EMBL/GenBank/DDBJ databases">
        <title>Genomic Encyclopedia of Type Strains, Phase IV (KMG-IV): sequencing the most valuable type-strain genomes for metagenomic binning, comparative biology and taxonomic classification.</title>
        <authorList>
            <person name="Goeker M."/>
        </authorList>
    </citation>
    <scope>NUCLEOTIDE SEQUENCE [LARGE SCALE GENOMIC DNA]</scope>
    <source>
        <strain evidence="3 4">DSM 21793</strain>
    </source>
</reference>
<feature type="compositionally biased region" description="Low complexity" evidence="1">
    <location>
        <begin position="16"/>
        <end position="25"/>
    </location>
</feature>
<evidence type="ECO:0000313" key="3">
    <source>
        <dbReference type="EMBL" id="MBB3892782.1"/>
    </source>
</evidence>
<protein>
    <submittedName>
        <fullName evidence="3">Uncharacterized protein</fullName>
    </submittedName>
</protein>
<proteinExistence type="predicted"/>
<feature type="region of interest" description="Disordered" evidence="1">
    <location>
        <begin position="16"/>
        <end position="102"/>
    </location>
</feature>
<accession>A0A840A604</accession>
<dbReference type="Proteomes" id="UP000530564">
    <property type="component" value="Unassembled WGS sequence"/>
</dbReference>
<feature type="chain" id="PRO_5032623549" evidence="2">
    <location>
        <begin position="22"/>
        <end position="241"/>
    </location>
</feature>
<dbReference type="RefSeq" id="WP_183775609.1">
    <property type="nucleotide sequence ID" value="NZ_JACIDK010000005.1"/>
</dbReference>